<accession>A0ABV9G2Y2</accession>
<evidence type="ECO:0000313" key="2">
    <source>
        <dbReference type="EMBL" id="MFC4608676.1"/>
    </source>
</evidence>
<reference evidence="3" key="1">
    <citation type="journal article" date="2019" name="Int. J. Syst. Evol. Microbiol.">
        <title>The Global Catalogue of Microorganisms (GCM) 10K type strain sequencing project: providing services to taxonomists for standard genome sequencing and annotation.</title>
        <authorList>
            <consortium name="The Broad Institute Genomics Platform"/>
            <consortium name="The Broad Institute Genome Sequencing Center for Infectious Disease"/>
            <person name="Wu L."/>
            <person name="Ma J."/>
        </authorList>
    </citation>
    <scope>NUCLEOTIDE SEQUENCE [LARGE SCALE GENOMIC DNA]</scope>
    <source>
        <strain evidence="3">CGMCC 4.7139</strain>
    </source>
</reference>
<evidence type="ECO:0000313" key="3">
    <source>
        <dbReference type="Proteomes" id="UP001595993"/>
    </source>
</evidence>
<dbReference type="EMBL" id="JBHSFE010000010">
    <property type="protein sequence ID" value="MFC4608676.1"/>
    <property type="molecule type" value="Genomic_DNA"/>
</dbReference>
<sequence length="104" mass="10831">MWRDARQSAVDAAEAVRAALAALGLPEAAWSGVRPMVTASGRPLVHLGALPAAAVEVTAKALMPGEARPHPDDDRIQMRWLDTGSGPGAMVPVLVTDDRDLGSP</sequence>
<evidence type="ECO:0000256" key="1">
    <source>
        <dbReference type="SAM" id="MobiDB-lite"/>
    </source>
</evidence>
<keyword evidence="3" id="KW-1185">Reference proteome</keyword>
<comment type="caution">
    <text evidence="2">The sequence shown here is derived from an EMBL/GenBank/DDBJ whole genome shotgun (WGS) entry which is preliminary data.</text>
</comment>
<name>A0ABV9G2Y2_9ACTN</name>
<organism evidence="2 3">
    <name type="scientific">Streptomyces maoxianensis</name>
    <dbReference type="NCBI Taxonomy" id="1459942"/>
    <lineage>
        <taxon>Bacteria</taxon>
        <taxon>Bacillati</taxon>
        <taxon>Actinomycetota</taxon>
        <taxon>Actinomycetes</taxon>
        <taxon>Kitasatosporales</taxon>
        <taxon>Streptomycetaceae</taxon>
        <taxon>Streptomyces</taxon>
    </lineage>
</organism>
<dbReference type="RefSeq" id="WP_381194445.1">
    <property type="nucleotide sequence ID" value="NZ_JBHSFE010000010.1"/>
</dbReference>
<proteinExistence type="predicted"/>
<feature type="region of interest" description="Disordered" evidence="1">
    <location>
        <begin position="64"/>
        <end position="84"/>
    </location>
</feature>
<gene>
    <name evidence="2" type="ORF">ACFO9E_12710</name>
</gene>
<feature type="compositionally biased region" description="Basic and acidic residues" evidence="1">
    <location>
        <begin position="67"/>
        <end position="77"/>
    </location>
</feature>
<dbReference type="Proteomes" id="UP001595993">
    <property type="component" value="Unassembled WGS sequence"/>
</dbReference>
<protein>
    <submittedName>
        <fullName evidence="2">Uncharacterized protein</fullName>
    </submittedName>
</protein>